<reference evidence="2" key="1">
    <citation type="journal article" date="2019" name="ISME J.">
        <title>Exploration of the propagation of transpovirons within Mimiviridae reveals a unique example of commensalism in the viral world.</title>
        <authorList>
            <person name="Jeudy S."/>
            <person name="Bertaux L."/>
            <person name="Alempic J.-M."/>
            <person name="Lartigue A."/>
            <person name="Legendre M."/>
            <person name="Belmudes L."/>
            <person name="Santini S."/>
            <person name="Philippe N."/>
            <person name="Beucher L."/>
            <person name="Biondi E.G."/>
            <person name="Juul S."/>
            <person name="Turner D.J."/>
            <person name="Coute Y."/>
            <person name="Claverie J.-M."/>
            <person name="Abergel C."/>
        </authorList>
    </citation>
    <scope>NUCLEOTIDE SEQUENCE</scope>
    <source>
        <strain evidence="2">Z.vigne</strain>
    </source>
</reference>
<feature type="compositionally biased region" description="Basic residues" evidence="1">
    <location>
        <begin position="120"/>
        <end position="137"/>
    </location>
</feature>
<organism evidence="2">
    <name type="scientific">Zamilon virus</name>
    <dbReference type="NCBI Taxonomy" id="1411887"/>
    <lineage>
        <taxon>Viruses</taxon>
        <taxon>Varidnaviria</taxon>
        <taxon>Bamfordvirae</taxon>
        <taxon>Preplasmiviricota</taxon>
        <taxon>Polisuviricotina</taxon>
        <taxon>Virophaviricetes</taxon>
        <taxon>Mividavirales</taxon>
        <taxon>Sputniviroviridae</taxon>
        <taxon>Sputnikvirus</taxon>
        <taxon>Sputnikvirus zamilonense</taxon>
        <taxon>Mimivirus-dependent virus Zamilon</taxon>
    </lineage>
</organism>
<accession>A0A2P1EHI8</accession>
<dbReference type="EMBL" id="MG807318">
    <property type="protein sequence ID" value="AVL93350.1"/>
    <property type="molecule type" value="Genomic_DNA"/>
</dbReference>
<proteinExistence type="predicted"/>
<feature type="compositionally biased region" description="Acidic residues" evidence="1">
    <location>
        <begin position="146"/>
        <end position="158"/>
    </location>
</feature>
<feature type="region of interest" description="Disordered" evidence="1">
    <location>
        <begin position="54"/>
        <end position="214"/>
    </location>
</feature>
<protein>
    <submittedName>
        <fullName evidence="2">Putative transposase</fullName>
    </submittedName>
</protein>
<evidence type="ECO:0000313" key="2">
    <source>
        <dbReference type="EMBL" id="AVL93350.1"/>
    </source>
</evidence>
<dbReference type="Proteomes" id="UP000241790">
    <property type="component" value="Segment"/>
</dbReference>
<gene>
    <name evidence="2" type="ORF">za3_10</name>
</gene>
<feature type="compositionally biased region" description="Acidic residues" evidence="1">
    <location>
        <begin position="167"/>
        <end position="189"/>
    </location>
</feature>
<name>A0A2P1EHI8_9VIRU</name>
<sequence length="243" mass="28060">MSVLENLRYRRNKILYEKAESYYLKGGLTVVQACKKAGISKPIFYKTRKMMKEELNGTTKKISKSRDESSESEESDNESDEEVESEESDNESDEEVESEESDNESDEEVESETEIEPVKSKSKRGKKMVKKTPKIVKSKKEVIFDVSDESDNESDDDNQSSGNYNTDENELNEADDYNDNVDDLLDDDNEQHGGSMFMSITENEPKKHHKRPKLYNNDNLISTLKKKNNLKEMVDFFINDNDK</sequence>
<evidence type="ECO:0000256" key="1">
    <source>
        <dbReference type="SAM" id="MobiDB-lite"/>
    </source>
</evidence>
<feature type="compositionally biased region" description="Acidic residues" evidence="1">
    <location>
        <begin position="70"/>
        <end position="115"/>
    </location>
</feature>